<comment type="caution">
    <text evidence="3">The sequence shown here is derived from an EMBL/GenBank/DDBJ whole genome shotgun (WGS) entry which is preliminary data.</text>
</comment>
<protein>
    <submittedName>
        <fullName evidence="3">Bifunctional 3-(3-hydroxy-phenyl)propionate/3-hydroxycinnamic acid hydroxylase</fullName>
    </submittedName>
</protein>
<dbReference type="RefSeq" id="WP_285879940.1">
    <property type="nucleotide sequence ID" value="NZ_JARFYN010000016.1"/>
</dbReference>
<dbReference type="SUPFAM" id="SSF51905">
    <property type="entry name" value="FAD/NAD(P)-binding domain"/>
    <property type="match status" value="1"/>
</dbReference>
<name>A0ABT7KF22_9HYPH</name>
<dbReference type="InterPro" id="IPR050631">
    <property type="entry name" value="PheA/TfdB_FAD_monoxygenase"/>
</dbReference>
<evidence type="ECO:0000313" key="3">
    <source>
        <dbReference type="EMBL" id="MDL2406787.1"/>
    </source>
</evidence>
<organism evidence="3 4">
    <name type="scientific">Rhizobium calliandrae</name>
    <dbReference type="NCBI Taxonomy" id="1312182"/>
    <lineage>
        <taxon>Bacteria</taxon>
        <taxon>Pseudomonadati</taxon>
        <taxon>Pseudomonadota</taxon>
        <taxon>Alphaproteobacteria</taxon>
        <taxon>Hyphomicrobiales</taxon>
        <taxon>Rhizobiaceae</taxon>
        <taxon>Rhizobium/Agrobacterium group</taxon>
        <taxon>Rhizobium</taxon>
    </lineage>
</organism>
<dbReference type="InterPro" id="IPR036188">
    <property type="entry name" value="FAD/NAD-bd_sf"/>
</dbReference>
<dbReference type="Gene3D" id="3.50.50.60">
    <property type="entry name" value="FAD/NAD(P)-binding domain"/>
    <property type="match status" value="1"/>
</dbReference>
<dbReference type="PANTHER" id="PTHR43476">
    <property type="entry name" value="3-(3-HYDROXY-PHENYL)PROPIONATE/3-HYDROXYCINNAMIC ACID HYDROXYLASE"/>
    <property type="match status" value="1"/>
</dbReference>
<keyword evidence="4" id="KW-1185">Reference proteome</keyword>
<dbReference type="Pfam" id="PF01494">
    <property type="entry name" value="FAD_binding_3"/>
    <property type="match status" value="1"/>
</dbReference>
<dbReference type="PANTHER" id="PTHR43476:SF3">
    <property type="entry name" value="FAD-BINDING MONOOXYGENASE"/>
    <property type="match status" value="1"/>
</dbReference>
<dbReference type="PRINTS" id="PR00420">
    <property type="entry name" value="RNGMNOXGNASE"/>
</dbReference>
<keyword evidence="1" id="KW-0560">Oxidoreductase</keyword>
<gene>
    <name evidence="3" type="ORF">PY650_14160</name>
</gene>
<accession>A0ABT7KF22</accession>
<evidence type="ECO:0000256" key="1">
    <source>
        <dbReference type="ARBA" id="ARBA00023002"/>
    </source>
</evidence>
<reference evidence="3" key="1">
    <citation type="submission" date="2023-06" db="EMBL/GenBank/DDBJ databases">
        <title>Phylogenetic Diversity of Rhizobium strains.</title>
        <authorList>
            <person name="Moura F.T."/>
            <person name="Helene L.C.F."/>
            <person name="Hungria M."/>
        </authorList>
    </citation>
    <scope>NUCLEOTIDE SEQUENCE</scope>
    <source>
        <strain evidence="3">CCGE524</strain>
    </source>
</reference>
<sequence length="502" mass="55812">MTNETTHYDVVIVGCGPVGATLAHILGRANVRVLLLDRESAAYHLPRAVHFDDEVMRTFQQIGIAKELEAVCRLNVGMRFVGPDGTILLDWPRPAEVTALGWHSSYRVHQPDLERILRNRLQSYPAVTLQTRCEAFFIEQDDEGVHLRYEDMSCGRIRRVRARYVVGCDGARSFVRRFIETGMEDLGFHERWLVVDVLLKGEKPGLGDWSLQHCDPARPSTYVRGPNNRRRWELTVLPDEDSTEIARPENVWPLLSKWVTPAEADIERTAVYWFHSLIADEWQRGRLFIAGDAAHQTPPFMGQGMCAGIRDIANLGWKLICCLHAGHDPALLGTYTTERRENARTFIATAVRLGGLINTKDPRSALTAAFPRAEGGAKMVSLYPPIGPGLLSHSAPLFAQPVMRDGALADDVAGYGFSFLFADFFLASLEGQLIEHAQRKGTILHVSQTRDGAVHLAGAAAAIIRPDRYLLAKVNSSEELASVLKLIPDVVGAETTRLRNIA</sequence>
<evidence type="ECO:0000259" key="2">
    <source>
        <dbReference type="Pfam" id="PF01494"/>
    </source>
</evidence>
<dbReference type="EMBL" id="JARFYN010000016">
    <property type="protein sequence ID" value="MDL2406787.1"/>
    <property type="molecule type" value="Genomic_DNA"/>
</dbReference>
<evidence type="ECO:0000313" key="4">
    <source>
        <dbReference type="Proteomes" id="UP001172630"/>
    </source>
</evidence>
<dbReference type="NCBIfam" id="NF004829">
    <property type="entry name" value="PRK06183.1-3"/>
    <property type="match status" value="1"/>
</dbReference>
<dbReference type="Gene3D" id="3.30.70.2450">
    <property type="match status" value="1"/>
</dbReference>
<dbReference type="Proteomes" id="UP001172630">
    <property type="component" value="Unassembled WGS sequence"/>
</dbReference>
<feature type="domain" description="FAD-binding" evidence="2">
    <location>
        <begin position="8"/>
        <end position="347"/>
    </location>
</feature>
<dbReference type="InterPro" id="IPR002938">
    <property type="entry name" value="FAD-bd"/>
</dbReference>
<proteinExistence type="predicted"/>